<keyword evidence="4" id="KW-1185">Reference proteome</keyword>
<keyword evidence="2" id="KW-0812">Transmembrane</keyword>
<keyword evidence="2" id="KW-0472">Membrane</keyword>
<reference evidence="4" key="1">
    <citation type="submission" date="2017-08" db="EMBL/GenBank/DDBJ databases">
        <authorList>
            <person name="Huang Z."/>
        </authorList>
    </citation>
    <scope>NUCLEOTIDE SEQUENCE [LARGE SCALE GENOMIC DNA]</scope>
    <source>
        <strain evidence="4">SA5d-4</strain>
    </source>
</reference>
<dbReference type="AlphaFoldDB" id="A0A263BV94"/>
<evidence type="ECO:0000313" key="3">
    <source>
        <dbReference type="EMBL" id="OZM57630.1"/>
    </source>
</evidence>
<sequence>MKDLIFKNGKLHPYFVVVVLIGAGLMIISNMYSTGNDDYINTLNDEPDVAAFGQKSTPTTMADYEDHYENQLREILEEAVGISDVSVMINLDATETKIHEFNMKQQTQNTDETDSQNGKRKVKDVSNDKQVVIIRVGDKEMPVVVKTEKPVVRGVIIVAKGADNIQVKQWIVEAVTRVLNVPAHKVSVLPKK</sequence>
<dbReference type="EMBL" id="NPIA01000002">
    <property type="protein sequence ID" value="OZM57630.1"/>
    <property type="molecule type" value="Genomic_DNA"/>
</dbReference>
<feature type="region of interest" description="Disordered" evidence="1">
    <location>
        <begin position="104"/>
        <end position="124"/>
    </location>
</feature>
<comment type="caution">
    <text evidence="3">The sequence shown here is derived from an EMBL/GenBank/DDBJ whole genome shotgun (WGS) entry which is preliminary data.</text>
</comment>
<protein>
    <submittedName>
        <fullName evidence="3">Stage III sporulation protein AG</fullName>
    </submittedName>
</protein>
<gene>
    <name evidence="3" type="primary">spoIIIAG</name>
    <name evidence="3" type="ORF">CIB95_04465</name>
</gene>
<keyword evidence="2" id="KW-1133">Transmembrane helix</keyword>
<evidence type="ECO:0000256" key="2">
    <source>
        <dbReference type="SAM" id="Phobius"/>
    </source>
</evidence>
<organism evidence="3 4">
    <name type="scientific">Lottiidibacillus patelloidae</name>
    <dbReference type="NCBI Taxonomy" id="2670334"/>
    <lineage>
        <taxon>Bacteria</taxon>
        <taxon>Bacillati</taxon>
        <taxon>Bacillota</taxon>
        <taxon>Bacilli</taxon>
        <taxon>Bacillales</taxon>
        <taxon>Bacillaceae</taxon>
        <taxon>Lottiidibacillus</taxon>
    </lineage>
</organism>
<dbReference type="InterPro" id="IPR014195">
    <property type="entry name" value="Spore_III_AG"/>
</dbReference>
<feature type="transmembrane region" description="Helical" evidence="2">
    <location>
        <begin position="12"/>
        <end position="32"/>
    </location>
</feature>
<dbReference type="RefSeq" id="WP_094922473.1">
    <property type="nucleotide sequence ID" value="NZ_NPIA01000002.1"/>
</dbReference>
<evidence type="ECO:0000256" key="1">
    <source>
        <dbReference type="SAM" id="MobiDB-lite"/>
    </source>
</evidence>
<reference evidence="3 4" key="2">
    <citation type="submission" date="2017-09" db="EMBL/GenBank/DDBJ databases">
        <title>Bacillus patelloidae sp. nov., isolated from the intestinal tract of a marine limpet.</title>
        <authorList>
            <person name="Liu R."/>
            <person name="Dong C."/>
            <person name="Shao Z."/>
        </authorList>
    </citation>
    <scope>NUCLEOTIDE SEQUENCE [LARGE SCALE GENOMIC DNA]</scope>
    <source>
        <strain evidence="3 4">SA5d-4</strain>
    </source>
</reference>
<dbReference type="NCBIfam" id="TIGR02830">
    <property type="entry name" value="spore_III_AG"/>
    <property type="match status" value="1"/>
</dbReference>
<dbReference type="Proteomes" id="UP000217083">
    <property type="component" value="Unassembled WGS sequence"/>
</dbReference>
<proteinExistence type="predicted"/>
<evidence type="ECO:0000313" key="4">
    <source>
        <dbReference type="Proteomes" id="UP000217083"/>
    </source>
</evidence>
<name>A0A263BV94_9BACI</name>
<accession>A0A263BV94</accession>